<feature type="transmembrane region" description="Helical" evidence="1">
    <location>
        <begin position="156"/>
        <end position="177"/>
    </location>
</feature>
<feature type="transmembrane region" description="Helical" evidence="1">
    <location>
        <begin position="40"/>
        <end position="63"/>
    </location>
</feature>
<protein>
    <submittedName>
        <fullName evidence="3">CPBP family intramembrane metalloprotease</fullName>
    </submittedName>
</protein>
<keyword evidence="3" id="KW-0378">Hydrolase</keyword>
<evidence type="ECO:0000313" key="3">
    <source>
        <dbReference type="EMBL" id="MBC3931149.1"/>
    </source>
</evidence>
<feature type="transmembrane region" description="Helical" evidence="1">
    <location>
        <begin position="116"/>
        <end position="135"/>
    </location>
</feature>
<feature type="transmembrane region" description="Helical" evidence="1">
    <location>
        <begin position="183"/>
        <end position="206"/>
    </location>
</feature>
<name>A0ABR7A2S7_9BURK</name>
<organism evidence="3 4">
    <name type="scientific">Undibacterium curvum</name>
    <dbReference type="NCBI Taxonomy" id="2762294"/>
    <lineage>
        <taxon>Bacteria</taxon>
        <taxon>Pseudomonadati</taxon>
        <taxon>Pseudomonadota</taxon>
        <taxon>Betaproteobacteria</taxon>
        <taxon>Burkholderiales</taxon>
        <taxon>Oxalobacteraceae</taxon>
        <taxon>Undibacterium</taxon>
    </lineage>
</organism>
<keyword evidence="1" id="KW-1133">Transmembrane helix</keyword>
<evidence type="ECO:0000259" key="2">
    <source>
        <dbReference type="Pfam" id="PF02517"/>
    </source>
</evidence>
<proteinExistence type="predicted"/>
<dbReference type="EMBL" id="JACOGD010000002">
    <property type="protein sequence ID" value="MBC3931149.1"/>
    <property type="molecule type" value="Genomic_DNA"/>
</dbReference>
<dbReference type="PANTHER" id="PTHR36435">
    <property type="entry name" value="SLR1288 PROTEIN"/>
    <property type="match status" value="1"/>
</dbReference>
<accession>A0ABR7A2S7</accession>
<dbReference type="Proteomes" id="UP000654304">
    <property type="component" value="Unassembled WGS sequence"/>
</dbReference>
<comment type="caution">
    <text evidence="3">The sequence shown here is derived from an EMBL/GenBank/DDBJ whole genome shotgun (WGS) entry which is preliminary data.</text>
</comment>
<feature type="domain" description="CAAX prenyl protease 2/Lysostaphin resistance protein A-like" evidence="2">
    <location>
        <begin position="183"/>
        <end position="276"/>
    </location>
</feature>
<keyword evidence="4" id="KW-1185">Reference proteome</keyword>
<dbReference type="PANTHER" id="PTHR36435:SF1">
    <property type="entry name" value="CAAX AMINO TERMINAL PROTEASE FAMILY PROTEIN"/>
    <property type="match status" value="1"/>
</dbReference>
<dbReference type="InterPro" id="IPR003675">
    <property type="entry name" value="Rce1/LyrA-like_dom"/>
</dbReference>
<gene>
    <name evidence="3" type="ORF">H8K43_05635</name>
</gene>
<feature type="transmembrane region" description="Helical" evidence="1">
    <location>
        <begin position="218"/>
        <end position="234"/>
    </location>
</feature>
<dbReference type="InterPro" id="IPR052710">
    <property type="entry name" value="CAAX_protease"/>
</dbReference>
<dbReference type="RefSeq" id="WP_186902918.1">
    <property type="nucleotide sequence ID" value="NZ_JACOGD010000002.1"/>
</dbReference>
<evidence type="ECO:0000313" key="4">
    <source>
        <dbReference type="Proteomes" id="UP000654304"/>
    </source>
</evidence>
<feature type="transmembrane region" description="Helical" evidence="1">
    <location>
        <begin position="75"/>
        <end position="96"/>
    </location>
</feature>
<reference evidence="3 4" key="1">
    <citation type="submission" date="2020-08" db="EMBL/GenBank/DDBJ databases">
        <title>Novel species isolated from subtropical streams in China.</title>
        <authorList>
            <person name="Lu H."/>
        </authorList>
    </citation>
    <scope>NUCLEOTIDE SEQUENCE [LARGE SCALE GENOMIC DNA]</scope>
    <source>
        <strain evidence="3 4">CY22W</strain>
    </source>
</reference>
<dbReference type="Pfam" id="PF02517">
    <property type="entry name" value="Rce1-like"/>
    <property type="match status" value="1"/>
</dbReference>
<keyword evidence="3" id="KW-0482">Metalloprotease</keyword>
<keyword evidence="3" id="KW-0645">Protease</keyword>
<dbReference type="GO" id="GO:0008237">
    <property type="term" value="F:metallopeptidase activity"/>
    <property type="evidence" value="ECO:0007669"/>
    <property type="project" value="UniProtKB-KW"/>
</dbReference>
<sequence>MNLLYIPYLLLFCAIALCWLPQQASWRWQPAHIVATCSLAAAVSSGLLSWPGLLICLLCWFFIHVCAKPQLSATWRIASGLGSTLLVLGMASHLLPGFHNLKLISAVRYAPDSMPFTLYANFDKGYAGFLLLSYLSPRAADVKQFLADVRHSLRPAILTITTVLTLACMLQLIRWDLKWNTDIAVFLAVNLVFTCVAEEAFFRGFLQQKLSQLLPAQYPPAISIVIVAILFGLVHLGGGLVYMILATTAGLGYGWIYQRNGRIEMAILTHATLNLIHFVCFSYPKLAT</sequence>
<keyword evidence="1" id="KW-0812">Transmembrane</keyword>
<evidence type="ECO:0000256" key="1">
    <source>
        <dbReference type="SAM" id="Phobius"/>
    </source>
</evidence>
<feature type="transmembrane region" description="Helical" evidence="1">
    <location>
        <begin position="240"/>
        <end position="257"/>
    </location>
</feature>
<keyword evidence="1" id="KW-0472">Membrane</keyword>